<dbReference type="PANTHER" id="PTHR22975:SF9">
    <property type="entry name" value="ECHINUS SPLICE FORM 3"/>
    <property type="match status" value="1"/>
</dbReference>
<evidence type="ECO:0000259" key="5">
    <source>
        <dbReference type="Pfam" id="PF04780"/>
    </source>
</evidence>
<evidence type="ECO:0000256" key="3">
    <source>
        <dbReference type="SAM" id="Coils"/>
    </source>
</evidence>
<feature type="domain" description="DUF629" evidence="5">
    <location>
        <begin position="214"/>
        <end position="618"/>
    </location>
</feature>
<sequence>MEPHKCSSASPSPAHSPSTDPPPSDVFIIQECNRALEFLRGGDHTKALELVDSYLSRHPKNSSTLLHSVRIHILYATASQIHDSAARIESIKMALESSSRGLALSPNSISFALIHANLLFELAQNDGGSYDAVVQQCQHGLLIENLAVPASAVEKLRKELLSLLGKSKILVECVERKRFLEDNALAEVKKEFQALLRKKKVIKKVGSNFDTIGRVKSYWNDAMSLQSKRELLRNGIDEVKAYLDKKKLVMAKKIFTEAVDYAKEAKKWKFWRCCCCGEKSFDGVWEHIRTEHLGSPSERFPQIVLRRTHQWAVDMIKTGDWRPVDSVCAAEIMERRSANEWHYIDDDERAKLINRIREMLILLIRYQFLASRHFDMLQELIIDLLQKHIPNSVKTDSGLDKTLQSVCFLDVPDLKHVLEFLEDLGSAYELRCLRESEDQLDEQGFWADVRERIVFSGDFSSLVFYERLLRGDIVDPDNGNAVVICNAKHRDANGDSFVDWLWMKTPTIREQLQEWENVRQASTSQAMEFFKIFKAEDQCYQRVCERKNHYSFYWYELDHVKRMCAEENTKREQISEYHLHSYSSLLLKRQKEIESEGDDVRGGFGVYVAWSILKEAQTDTEIRMQINKRRDQAARELYLLDAIILAIRAGMQQTRLKLETVSVYDYRFIMVPLLKSFMMAHLEELVNKHTEEKSNDEIEALLTELADLDAKKNTDN</sequence>
<evidence type="ECO:0008006" key="9">
    <source>
        <dbReference type="Google" id="ProtNLM"/>
    </source>
</evidence>
<dbReference type="Proteomes" id="UP000327013">
    <property type="component" value="Unassembled WGS sequence"/>
</dbReference>
<gene>
    <name evidence="7" type="ORF">FH972_027166</name>
</gene>
<dbReference type="AlphaFoldDB" id="A0A5N6L6I7"/>
<comment type="caution">
    <text evidence="7">The sequence shown here is derived from an EMBL/GenBank/DDBJ whole genome shotgun (WGS) entry which is preliminary data.</text>
</comment>
<evidence type="ECO:0000256" key="2">
    <source>
        <dbReference type="ARBA" id="ARBA00022801"/>
    </source>
</evidence>
<feature type="region of interest" description="Disordered" evidence="4">
    <location>
        <begin position="1"/>
        <end position="24"/>
    </location>
</feature>
<dbReference type="OrthoDB" id="205782at2759"/>
<evidence type="ECO:0000313" key="7">
    <source>
        <dbReference type="EMBL" id="KAC2278618.1"/>
    </source>
</evidence>
<dbReference type="EMBL" id="VIBQ01000660">
    <property type="protein sequence ID" value="KAC2278618.1"/>
    <property type="molecule type" value="Genomic_DNA"/>
</dbReference>
<name>A0A5N6L6I7_9ROSI</name>
<dbReference type="GO" id="GO:0016787">
    <property type="term" value="F:hydrolase activity"/>
    <property type="evidence" value="ECO:0007669"/>
    <property type="project" value="UniProtKB-KW"/>
</dbReference>
<dbReference type="InterPro" id="IPR052398">
    <property type="entry name" value="Ubiquitin_hydrolase_53/54"/>
</dbReference>
<dbReference type="InterPro" id="IPR006866">
    <property type="entry name" value="DUF627_N"/>
</dbReference>
<reference evidence="7 8" key="1">
    <citation type="submission" date="2019-06" db="EMBL/GenBank/DDBJ databases">
        <title>A chromosomal-level reference genome of Carpinus fangiana (Coryloideae, Betulaceae).</title>
        <authorList>
            <person name="Yang X."/>
            <person name="Wang Z."/>
            <person name="Zhang L."/>
            <person name="Hao G."/>
            <person name="Liu J."/>
            <person name="Yang Y."/>
        </authorList>
    </citation>
    <scope>NUCLEOTIDE SEQUENCE [LARGE SCALE GENOMIC DNA]</scope>
    <source>
        <strain evidence="7">Cfa_2016G</strain>
        <tissue evidence="7">Leaf</tissue>
    </source>
</reference>
<proteinExistence type="predicted"/>
<feature type="coiled-coil region" evidence="3">
    <location>
        <begin position="679"/>
        <end position="711"/>
    </location>
</feature>
<protein>
    <recommendedName>
        <fullName evidence="9">DUF629 domain-containing protein</fullName>
    </recommendedName>
</protein>
<dbReference type="Pfam" id="PF04781">
    <property type="entry name" value="DUF627"/>
    <property type="match status" value="1"/>
</dbReference>
<accession>A0A5N6L6I7</accession>
<feature type="compositionally biased region" description="Low complexity" evidence="4">
    <location>
        <begin position="1"/>
        <end position="18"/>
    </location>
</feature>
<evidence type="ECO:0000256" key="4">
    <source>
        <dbReference type="SAM" id="MobiDB-lite"/>
    </source>
</evidence>
<dbReference type="InterPro" id="IPR011990">
    <property type="entry name" value="TPR-like_helical_dom_sf"/>
</dbReference>
<evidence type="ECO:0000259" key="6">
    <source>
        <dbReference type="Pfam" id="PF04781"/>
    </source>
</evidence>
<keyword evidence="3" id="KW-0175">Coiled coil</keyword>
<dbReference type="Pfam" id="PF04780">
    <property type="entry name" value="DUF629"/>
    <property type="match status" value="1"/>
</dbReference>
<evidence type="ECO:0000313" key="8">
    <source>
        <dbReference type="Proteomes" id="UP000327013"/>
    </source>
</evidence>
<feature type="domain" description="DUF627" evidence="6">
    <location>
        <begin position="34"/>
        <end position="144"/>
    </location>
</feature>
<keyword evidence="1" id="KW-0833">Ubl conjugation pathway</keyword>
<keyword evidence="2" id="KW-0378">Hydrolase</keyword>
<keyword evidence="8" id="KW-1185">Reference proteome</keyword>
<dbReference type="Gene3D" id="1.25.40.10">
    <property type="entry name" value="Tetratricopeptide repeat domain"/>
    <property type="match status" value="1"/>
</dbReference>
<dbReference type="InterPro" id="IPR006865">
    <property type="entry name" value="DUF629"/>
</dbReference>
<evidence type="ECO:0000256" key="1">
    <source>
        <dbReference type="ARBA" id="ARBA00022786"/>
    </source>
</evidence>
<organism evidence="7 8">
    <name type="scientific">Carpinus fangiana</name>
    <dbReference type="NCBI Taxonomy" id="176857"/>
    <lineage>
        <taxon>Eukaryota</taxon>
        <taxon>Viridiplantae</taxon>
        <taxon>Streptophyta</taxon>
        <taxon>Embryophyta</taxon>
        <taxon>Tracheophyta</taxon>
        <taxon>Spermatophyta</taxon>
        <taxon>Magnoliopsida</taxon>
        <taxon>eudicotyledons</taxon>
        <taxon>Gunneridae</taxon>
        <taxon>Pentapetalae</taxon>
        <taxon>rosids</taxon>
        <taxon>fabids</taxon>
        <taxon>Fagales</taxon>
        <taxon>Betulaceae</taxon>
        <taxon>Carpinus</taxon>
    </lineage>
</organism>
<dbReference type="PANTHER" id="PTHR22975">
    <property type="entry name" value="UBIQUITIN SPECIFIC PROTEINASE"/>
    <property type="match status" value="1"/>
</dbReference>